<proteinExistence type="predicted"/>
<keyword evidence="2" id="KW-1185">Reference proteome</keyword>
<accession>A0A8S9Z308</accession>
<evidence type="ECO:0000313" key="1">
    <source>
        <dbReference type="EMBL" id="KAF7261262.1"/>
    </source>
</evidence>
<name>A0A8S9Z308_9TREM</name>
<gene>
    <name evidence="1" type="ORF">EG68_01278</name>
</gene>
<comment type="caution">
    <text evidence="1">The sequence shown here is derived from an EMBL/GenBank/DDBJ whole genome shotgun (WGS) entry which is preliminary data.</text>
</comment>
<organism evidence="1 2">
    <name type="scientific">Paragonimus skrjabini miyazakii</name>
    <dbReference type="NCBI Taxonomy" id="59628"/>
    <lineage>
        <taxon>Eukaryota</taxon>
        <taxon>Metazoa</taxon>
        <taxon>Spiralia</taxon>
        <taxon>Lophotrochozoa</taxon>
        <taxon>Platyhelminthes</taxon>
        <taxon>Trematoda</taxon>
        <taxon>Digenea</taxon>
        <taxon>Plagiorchiida</taxon>
        <taxon>Troglotremata</taxon>
        <taxon>Troglotrematidae</taxon>
        <taxon>Paragonimus</taxon>
    </lineage>
</organism>
<reference evidence="1" key="1">
    <citation type="submission" date="2019-07" db="EMBL/GenBank/DDBJ databases">
        <title>Annotation for the trematode Paragonimus miyazaki's.</title>
        <authorList>
            <person name="Choi Y.-J."/>
        </authorList>
    </citation>
    <scope>NUCLEOTIDE SEQUENCE</scope>
    <source>
        <strain evidence="1">Japan</strain>
    </source>
</reference>
<dbReference type="AlphaFoldDB" id="A0A8S9Z308"/>
<dbReference type="Proteomes" id="UP000822476">
    <property type="component" value="Unassembled WGS sequence"/>
</dbReference>
<sequence length="130" mass="14493">MVFPNELDVNVAKQLAYALLANQGYIDGGQLICSSRSLNKFQQFTSGEGSYRDLFASDSTFTTLIDLSKLSRGNPLNNSDAFGNIQPMFWITNPNPSQVVHRGSFNRRLVLTPAFSVVNWQNKGENINMD</sequence>
<evidence type="ECO:0000313" key="2">
    <source>
        <dbReference type="Proteomes" id="UP000822476"/>
    </source>
</evidence>
<protein>
    <submittedName>
        <fullName evidence="1">Uncharacterized protein</fullName>
    </submittedName>
</protein>
<dbReference type="EMBL" id="JTDE01000433">
    <property type="protein sequence ID" value="KAF7261262.1"/>
    <property type="molecule type" value="Genomic_DNA"/>
</dbReference>